<accession>A0A0F7VFF2</accession>
<proteinExistence type="inferred from homology"/>
<dbReference type="PANTHER" id="PTHR43785">
    <property type="entry name" value="GAMMA-GLUTAMYLPUTRESCINE SYNTHETASE"/>
    <property type="match status" value="1"/>
</dbReference>
<dbReference type="PROSITE" id="PS51987">
    <property type="entry name" value="GS_CATALYTIC"/>
    <property type="match status" value="1"/>
</dbReference>
<gene>
    <name evidence="5" type="ORF">PMG11_05347</name>
</gene>
<sequence length="437" mass="49271">MVANLAEEFFTKNNSVKFVRLHWVDYSGVLRTRIITKARCLRLAQGTDCYHLDQYCMIIPISTAPLCSSDSVEQWILNLDLESLMVCGFAPTHASVMCSTTHTGLKDPVARCPRTLLHKTARTFQESCQSKLLMSFEIEFVLLDETLQPATSFDRMTGYSMTAGLRTNNLVILEEIVNALEVSGIEIYHFHTEGVEQFEIALSPLSPMQAIDALMMTQETIRTISIRHGLKATTAPRPTFHGPPSGCHLHLSLNPVPSKDASSFLAGILQSMKTLCALGLPTYDSYHRVIGGGNVGEWIGWGTHNKDFPIRQVSSNRWEFRFLDATANVYLFVAALLSSGMSGIQKNQVLTYADCPVVPSAINSYEEAGRRLREFGITERMPKTFAVSLSHAREDKDLQSWMGEELFSQYMKIKETELEHFSKMTDEERRRKILDYF</sequence>
<evidence type="ECO:0000313" key="5">
    <source>
        <dbReference type="EMBL" id="CEO60841.1"/>
    </source>
</evidence>
<organism evidence="5 6">
    <name type="scientific">Penicillium brasilianum</name>
    <dbReference type="NCBI Taxonomy" id="104259"/>
    <lineage>
        <taxon>Eukaryota</taxon>
        <taxon>Fungi</taxon>
        <taxon>Dikarya</taxon>
        <taxon>Ascomycota</taxon>
        <taxon>Pezizomycotina</taxon>
        <taxon>Eurotiomycetes</taxon>
        <taxon>Eurotiomycetidae</taxon>
        <taxon>Eurotiales</taxon>
        <taxon>Aspergillaceae</taxon>
        <taxon>Penicillium</taxon>
    </lineage>
</organism>
<dbReference type="Gene3D" id="3.30.590.10">
    <property type="entry name" value="Glutamine synthetase/guanido kinase, catalytic domain"/>
    <property type="match status" value="1"/>
</dbReference>
<dbReference type="Proteomes" id="UP000042958">
    <property type="component" value="Unassembled WGS sequence"/>
</dbReference>
<evidence type="ECO:0000259" key="4">
    <source>
        <dbReference type="PROSITE" id="PS51987"/>
    </source>
</evidence>
<evidence type="ECO:0000256" key="3">
    <source>
        <dbReference type="RuleBase" id="RU000384"/>
    </source>
</evidence>
<dbReference type="PANTHER" id="PTHR43785:SF2">
    <property type="entry name" value="TYPE-1 GLUTAMINE SYNTHETASE 1"/>
    <property type="match status" value="1"/>
</dbReference>
<dbReference type="EMBL" id="CDHK01000004">
    <property type="protein sequence ID" value="CEO60841.1"/>
    <property type="molecule type" value="Genomic_DNA"/>
</dbReference>
<dbReference type="InterPro" id="IPR008146">
    <property type="entry name" value="Gln_synth_cat_dom"/>
</dbReference>
<comment type="similarity">
    <text evidence="2 3">Belongs to the glutamine synthetase family.</text>
</comment>
<protein>
    <recommendedName>
        <fullName evidence="4">GS catalytic domain-containing protein</fullName>
    </recommendedName>
</protein>
<dbReference type="AlphaFoldDB" id="A0A0F7VFF2"/>
<evidence type="ECO:0000256" key="1">
    <source>
        <dbReference type="ARBA" id="ARBA00022598"/>
    </source>
</evidence>
<dbReference type="STRING" id="104259.A0A0F7VFF2"/>
<keyword evidence="1" id="KW-0436">Ligase</keyword>
<reference evidence="6" key="1">
    <citation type="journal article" date="2015" name="Genome Announc.">
        <title>Draft genome sequence of the fungus Penicillium brasilianum MG11.</title>
        <authorList>
            <person name="Horn F."/>
            <person name="Linde J."/>
            <person name="Mattern D.J."/>
            <person name="Walther G."/>
            <person name="Guthke R."/>
            <person name="Brakhage A.A."/>
            <person name="Valiante V."/>
        </authorList>
    </citation>
    <scope>NUCLEOTIDE SEQUENCE [LARGE SCALE GENOMIC DNA]</scope>
    <source>
        <strain evidence="6">MG11</strain>
    </source>
</reference>
<dbReference type="SUPFAM" id="SSF55931">
    <property type="entry name" value="Glutamine synthetase/guanido kinase"/>
    <property type="match status" value="1"/>
</dbReference>
<evidence type="ECO:0000256" key="2">
    <source>
        <dbReference type="PROSITE-ProRule" id="PRU01331"/>
    </source>
</evidence>
<dbReference type="InterPro" id="IPR014746">
    <property type="entry name" value="Gln_synth/guanido_kin_cat_dom"/>
</dbReference>
<dbReference type="GO" id="GO:0004356">
    <property type="term" value="F:glutamine synthetase activity"/>
    <property type="evidence" value="ECO:0007669"/>
    <property type="project" value="InterPro"/>
</dbReference>
<name>A0A0F7VFF2_PENBI</name>
<evidence type="ECO:0000313" key="6">
    <source>
        <dbReference type="Proteomes" id="UP000042958"/>
    </source>
</evidence>
<dbReference type="Pfam" id="PF00120">
    <property type="entry name" value="Gln-synt_C"/>
    <property type="match status" value="1"/>
</dbReference>
<dbReference type="OrthoDB" id="3364440at2759"/>
<feature type="domain" description="GS catalytic" evidence="4">
    <location>
        <begin position="113"/>
        <end position="437"/>
    </location>
</feature>
<dbReference type="SMART" id="SM01230">
    <property type="entry name" value="Gln-synt_C"/>
    <property type="match status" value="1"/>
</dbReference>
<keyword evidence="6" id="KW-1185">Reference proteome</keyword>